<reference evidence="9 10" key="1">
    <citation type="submission" date="2019-06" db="EMBL/GenBank/DDBJ databases">
        <title>A chromosome-scale genome assembly of the striped catfish, Pangasianodon hypophthalmus.</title>
        <authorList>
            <person name="Wen M."/>
            <person name="Zahm M."/>
            <person name="Roques C."/>
            <person name="Cabau C."/>
            <person name="Klopp C."/>
            <person name="Donnadieu C."/>
            <person name="Jouanno E."/>
            <person name="Avarre J.-C."/>
            <person name="Campet M."/>
            <person name="Ha T.T.T."/>
            <person name="Dugue R."/>
            <person name="Lampietro C."/>
            <person name="Louis A."/>
            <person name="Herpin A."/>
            <person name="Echchiki A."/>
            <person name="Berthelot C."/>
            <person name="Parey E."/>
            <person name="Roest-Crollius H."/>
            <person name="Braasch I."/>
            <person name="Postlethwait J."/>
            <person name="Bobe J."/>
            <person name="Montfort J."/>
            <person name="Bouchez O."/>
            <person name="Begum T."/>
            <person name="Schartl M."/>
            <person name="Guiguen Y."/>
        </authorList>
    </citation>
    <scope>NUCLEOTIDE SEQUENCE [LARGE SCALE GENOMIC DNA]</scope>
    <source>
        <strain evidence="9 10">Indonesia</strain>
        <tissue evidence="9">Blood</tissue>
    </source>
</reference>
<dbReference type="GO" id="GO:0015485">
    <property type="term" value="F:cholesterol binding"/>
    <property type="evidence" value="ECO:0007669"/>
    <property type="project" value="TreeGrafter"/>
</dbReference>
<evidence type="ECO:0000256" key="6">
    <source>
        <dbReference type="ARBA" id="ARBA00023180"/>
    </source>
</evidence>
<keyword evidence="8" id="KW-0732">Signal</keyword>
<feature type="chain" id="PRO_5024294123" description="Prominin-1-A" evidence="8">
    <location>
        <begin position="25"/>
        <end position="861"/>
    </location>
</feature>
<dbReference type="Pfam" id="PF05478">
    <property type="entry name" value="Prominin"/>
    <property type="match status" value="1"/>
</dbReference>
<gene>
    <name evidence="9" type="ORF">PHYPO_G00219650</name>
</gene>
<evidence type="ECO:0000256" key="2">
    <source>
        <dbReference type="ARBA" id="ARBA00006058"/>
    </source>
</evidence>
<feature type="transmembrane region" description="Helical" evidence="7">
    <location>
        <begin position="814"/>
        <end position="833"/>
    </location>
</feature>
<dbReference type="GO" id="GO:0071914">
    <property type="term" value="C:prominosome"/>
    <property type="evidence" value="ECO:0007669"/>
    <property type="project" value="TreeGrafter"/>
</dbReference>
<dbReference type="InterPro" id="IPR008795">
    <property type="entry name" value="Prominin"/>
</dbReference>
<dbReference type="PROSITE" id="PS51257">
    <property type="entry name" value="PROKAR_LIPOPROTEIN"/>
    <property type="match status" value="1"/>
</dbReference>
<evidence type="ECO:0000256" key="4">
    <source>
        <dbReference type="ARBA" id="ARBA00022989"/>
    </source>
</evidence>
<keyword evidence="5 7" id="KW-0472">Membrane</keyword>
<keyword evidence="6" id="KW-0325">Glycoprotein</keyword>
<accession>A0A5N5NUC7</accession>
<proteinExistence type="inferred from homology"/>
<dbReference type="GO" id="GO:0016324">
    <property type="term" value="C:apical plasma membrane"/>
    <property type="evidence" value="ECO:0007669"/>
    <property type="project" value="TreeGrafter"/>
</dbReference>
<protein>
    <recommendedName>
        <fullName evidence="11">Prominin-1-A</fullName>
    </recommendedName>
</protein>
<sequence>MMRAPAPAPALALLLLGCWCCCSGSALGAAPAAAAAASAASLDFGSVPGGVYETVAYYEPGPIGLLFNMMRAFLHVVQPNPFPQDLVIQVAKDKFGAIKSEYQKPENIVLTLQVIYYELGFVVCAVMGILFIVLVPLVGLLFCMCRCCDNCGGEMHQRQRKNADCQRGLLTTLLLTTTFIITAGVLCAYAANQNLSSQLKTVRRLVSSNLRDLYTLANNTPAQVDYLISQYGTAKNQVLCDLDNVGQLLGGRIHEELGKVVLPALDEAQNMAGVIQDTKEALENVTVTLAVLQEGTAQLQSNLSRVRMDITNALDDPACADLFSHTVHICVNILSSLSQLEISANYSALPGVSEQLAKVNNVLKTNLSQIVHKGYLAFSDTPTMVTNQTKNVAEGVRGLLDGTGNNITRFSKLFPVQTTVNNVTIFISHTHSQIEDLYPEIDKMDFYRWIGCITLCCMVALILAFNFLGLLCGILGFDRHASPTTRGCVSNTGGNLLMAGVGFSFMFSWVLMGVVTVTFVVGGNVEKLVCEPFHSRELFKVLDTPNLVNPSWKHFIPGYLYNDPEIDLTVENIYSNCKENHGIYSALHLDKVFNISALLNTSLYTKDVSKKFDGVKVDLKTIVLLNAEGKDNLINFTEAGIKDIDFAAYIEELNKGVTRVDLLSFANDLDTQADQLTKGPVQTSIKGHANTLRQIHTKQVIPLQQSMKYVSARNTLNQSIRFLERTASDLTDKISEILQVVDSAQYLISHNATFIVNQESEKYKQTIIGYFKQYINWIKTSLMTEVATCKPVSNIIDTAEILACGFFLDSMNTFWFGLGCSALFLLPSIILSVRLAKFYRRMDTEDVYDDSSVSGTWHFTL</sequence>
<feature type="transmembrane region" description="Helical" evidence="7">
    <location>
        <begin position="169"/>
        <end position="191"/>
    </location>
</feature>
<evidence type="ECO:0000256" key="3">
    <source>
        <dbReference type="ARBA" id="ARBA00022692"/>
    </source>
</evidence>
<evidence type="ECO:0000256" key="1">
    <source>
        <dbReference type="ARBA" id="ARBA00004475"/>
    </source>
</evidence>
<comment type="caution">
    <text evidence="9">The sequence shown here is derived from an EMBL/GenBank/DDBJ whole genome shotgun (WGS) entry which is preliminary data.</text>
</comment>
<dbReference type="PANTHER" id="PTHR22730">
    <property type="entry name" value="PROMININ PROM PROTEIN"/>
    <property type="match status" value="1"/>
</dbReference>
<keyword evidence="4 7" id="KW-1133">Transmembrane helix</keyword>
<evidence type="ECO:0008006" key="11">
    <source>
        <dbReference type="Google" id="ProtNLM"/>
    </source>
</evidence>
<dbReference type="PANTHER" id="PTHR22730:SF3">
    <property type="entry name" value="PROMININ-1"/>
    <property type="match status" value="1"/>
</dbReference>
<name>A0A5N5NUC7_PANHP</name>
<comment type="similarity">
    <text evidence="2">Belongs to the prominin family.</text>
</comment>
<dbReference type="Proteomes" id="UP000327468">
    <property type="component" value="Chromosome 7"/>
</dbReference>
<keyword evidence="3 7" id="KW-0812">Transmembrane</keyword>
<dbReference type="AlphaFoldDB" id="A0A5N5NUC7"/>
<dbReference type="EMBL" id="VFJC01000008">
    <property type="protein sequence ID" value="KAB5570975.1"/>
    <property type="molecule type" value="Genomic_DNA"/>
</dbReference>
<dbReference type="GO" id="GO:0009986">
    <property type="term" value="C:cell surface"/>
    <property type="evidence" value="ECO:0007669"/>
    <property type="project" value="TreeGrafter"/>
</dbReference>
<dbReference type="GO" id="GO:0031528">
    <property type="term" value="C:microvillus membrane"/>
    <property type="evidence" value="ECO:0007669"/>
    <property type="project" value="UniProtKB-SubCell"/>
</dbReference>
<keyword evidence="10" id="KW-1185">Reference proteome</keyword>
<organism evidence="9 10">
    <name type="scientific">Pangasianodon hypophthalmus</name>
    <name type="common">Striped catfish</name>
    <name type="synonym">Helicophagus hypophthalmus</name>
    <dbReference type="NCBI Taxonomy" id="310915"/>
    <lineage>
        <taxon>Eukaryota</taxon>
        <taxon>Metazoa</taxon>
        <taxon>Chordata</taxon>
        <taxon>Craniata</taxon>
        <taxon>Vertebrata</taxon>
        <taxon>Euteleostomi</taxon>
        <taxon>Actinopterygii</taxon>
        <taxon>Neopterygii</taxon>
        <taxon>Teleostei</taxon>
        <taxon>Ostariophysi</taxon>
        <taxon>Siluriformes</taxon>
        <taxon>Pangasiidae</taxon>
        <taxon>Pangasianodon</taxon>
    </lineage>
</organism>
<evidence type="ECO:0000256" key="7">
    <source>
        <dbReference type="SAM" id="Phobius"/>
    </source>
</evidence>
<evidence type="ECO:0000256" key="8">
    <source>
        <dbReference type="SAM" id="SignalP"/>
    </source>
</evidence>
<comment type="subcellular location">
    <subcellularLocation>
        <location evidence="1">Cell projection</location>
        <location evidence="1">Microvillus membrane</location>
        <topology evidence="1">Multi-pass membrane protein</topology>
    </subcellularLocation>
</comment>
<feature type="transmembrane region" description="Helical" evidence="7">
    <location>
        <begin position="119"/>
        <end position="148"/>
    </location>
</feature>
<dbReference type="GO" id="GO:0005929">
    <property type="term" value="C:cilium"/>
    <property type="evidence" value="ECO:0007669"/>
    <property type="project" value="TreeGrafter"/>
</dbReference>
<feature type="transmembrane region" description="Helical" evidence="7">
    <location>
        <begin position="446"/>
        <end position="475"/>
    </location>
</feature>
<evidence type="ECO:0000256" key="5">
    <source>
        <dbReference type="ARBA" id="ARBA00023136"/>
    </source>
</evidence>
<evidence type="ECO:0000313" key="10">
    <source>
        <dbReference type="Proteomes" id="UP000327468"/>
    </source>
</evidence>
<feature type="signal peptide" evidence="8">
    <location>
        <begin position="1"/>
        <end position="24"/>
    </location>
</feature>
<feature type="transmembrane region" description="Helical" evidence="7">
    <location>
        <begin position="496"/>
        <end position="521"/>
    </location>
</feature>
<evidence type="ECO:0000313" key="9">
    <source>
        <dbReference type="EMBL" id="KAB5570975.1"/>
    </source>
</evidence>